<protein>
    <submittedName>
        <fullName evidence="1">Uncharacterized protein</fullName>
    </submittedName>
</protein>
<reference evidence="1 2" key="1">
    <citation type="submission" date="2019-06" db="EMBL/GenBank/DDBJ databases">
        <title>Sorghum-associated microbial communities from plants grown in Nebraska, USA.</title>
        <authorList>
            <person name="Schachtman D."/>
        </authorList>
    </citation>
    <scope>NUCLEOTIDE SEQUENCE [LARGE SCALE GENOMIC DNA]</scope>
    <source>
        <strain evidence="1 2">T529</strain>
    </source>
</reference>
<dbReference type="EMBL" id="VIVL01000015">
    <property type="protein sequence ID" value="TWD75906.1"/>
    <property type="molecule type" value="Genomic_DNA"/>
</dbReference>
<name>A0A561BAG0_9BURK</name>
<sequence length="49" mass="5058">MSRLALGPSNPSIGFCRKTAIPIDRLVIERSLSIGTAAAVGNASLMTIS</sequence>
<accession>A0A561BAG0</accession>
<dbReference type="AlphaFoldDB" id="A0A561BAG0"/>
<dbReference type="Proteomes" id="UP000319722">
    <property type="component" value="Unassembled WGS sequence"/>
</dbReference>
<proteinExistence type="predicted"/>
<gene>
    <name evidence="1" type="ORF">FB547_115119</name>
</gene>
<evidence type="ECO:0000313" key="2">
    <source>
        <dbReference type="Proteomes" id="UP000319722"/>
    </source>
</evidence>
<evidence type="ECO:0000313" key="1">
    <source>
        <dbReference type="EMBL" id="TWD75906.1"/>
    </source>
</evidence>
<organism evidence="1 2">
    <name type="scientific">Variovorax beijingensis</name>
    <dbReference type="NCBI Taxonomy" id="2496117"/>
    <lineage>
        <taxon>Bacteria</taxon>
        <taxon>Pseudomonadati</taxon>
        <taxon>Pseudomonadota</taxon>
        <taxon>Betaproteobacteria</taxon>
        <taxon>Burkholderiales</taxon>
        <taxon>Comamonadaceae</taxon>
        <taxon>Variovorax</taxon>
    </lineage>
</organism>
<comment type="caution">
    <text evidence="1">The sequence shown here is derived from an EMBL/GenBank/DDBJ whole genome shotgun (WGS) entry which is preliminary data.</text>
</comment>